<dbReference type="CDD" id="cd09272">
    <property type="entry name" value="RNase_HI_RT_Ty1"/>
    <property type="match status" value="1"/>
</dbReference>
<gene>
    <name evidence="3" type="primary">LOC110778152</name>
</gene>
<dbReference type="KEGG" id="soe:110778152"/>
<dbReference type="Pfam" id="PF07727">
    <property type="entry name" value="RVT_2"/>
    <property type="match status" value="1"/>
</dbReference>
<dbReference type="Proteomes" id="UP000813463">
    <property type="component" value="Chromosome 6"/>
</dbReference>
<dbReference type="PANTHER" id="PTHR11439:SF469">
    <property type="entry name" value="REVERSE TRANSCRIPTASE TY1_COPIA-TYPE DOMAIN-CONTAINING PROTEIN"/>
    <property type="match status" value="1"/>
</dbReference>
<keyword evidence="2" id="KW-1185">Reference proteome</keyword>
<evidence type="ECO:0000259" key="1">
    <source>
        <dbReference type="Pfam" id="PF07727"/>
    </source>
</evidence>
<dbReference type="GeneID" id="110778152"/>
<reference evidence="2" key="1">
    <citation type="journal article" date="2021" name="Nat. Commun.">
        <title>Genomic analyses provide insights into spinach domestication and the genetic basis of agronomic traits.</title>
        <authorList>
            <person name="Cai X."/>
            <person name="Sun X."/>
            <person name="Xu C."/>
            <person name="Sun H."/>
            <person name="Wang X."/>
            <person name="Ge C."/>
            <person name="Zhang Z."/>
            <person name="Wang Q."/>
            <person name="Fei Z."/>
            <person name="Jiao C."/>
            <person name="Wang Q."/>
        </authorList>
    </citation>
    <scope>NUCLEOTIDE SEQUENCE [LARGE SCALE GENOMIC DNA]</scope>
    <source>
        <strain evidence="2">cv. Varoflay</strain>
    </source>
</reference>
<sequence>MIPPAGYTKAKPGEVCRLKRSLYGLKQASRQWNKELSKFLKTLKFQQSTQDYSLFTRHLDGEFLILLVYVDDILLTGTSISQIDKVKVALDNAFTIKDLGQLAYFLGIEVHRNDKGIFLSQRKYIKDILVDAGMEECDPVLTPLSRGLKISTDVGDLIDEPEVYRRLVGRLLYLSITRPDLSYCVQHLSQFVHSPRTPHLRTALHVLKYLKGTLDDGIWYSSSSDMQLSAYSDADWSSCQFSSRSLSAYAVFLGPNLISWKTKKQRTVSKSSTEAEYRSMSATASELVWIQGLLEDLQVNISLPVTLYCDNTSAEHLAQNPMFHDKTKHLKRDMHYVREQVEAGFIQTSHVSSSQQLADLLTKPLPSSQHHALSAKLGLLSRIQLEGGV</sequence>
<evidence type="ECO:0000313" key="3">
    <source>
        <dbReference type="RefSeq" id="XP_021838405.2"/>
    </source>
</evidence>
<protein>
    <submittedName>
        <fullName evidence="3">Uncharacterized mitochondrial protein AtMg00810-like</fullName>
    </submittedName>
</protein>
<evidence type="ECO:0000313" key="2">
    <source>
        <dbReference type="Proteomes" id="UP000813463"/>
    </source>
</evidence>
<dbReference type="RefSeq" id="XP_021838405.2">
    <property type="nucleotide sequence ID" value="XM_021982713.2"/>
</dbReference>
<name>A0A9R0JKS5_SPIOL</name>
<dbReference type="InterPro" id="IPR013103">
    <property type="entry name" value="RVT_2"/>
</dbReference>
<organism evidence="2 3">
    <name type="scientific">Spinacia oleracea</name>
    <name type="common">Spinach</name>
    <dbReference type="NCBI Taxonomy" id="3562"/>
    <lineage>
        <taxon>Eukaryota</taxon>
        <taxon>Viridiplantae</taxon>
        <taxon>Streptophyta</taxon>
        <taxon>Embryophyta</taxon>
        <taxon>Tracheophyta</taxon>
        <taxon>Spermatophyta</taxon>
        <taxon>Magnoliopsida</taxon>
        <taxon>eudicotyledons</taxon>
        <taxon>Gunneridae</taxon>
        <taxon>Pentapetalae</taxon>
        <taxon>Caryophyllales</taxon>
        <taxon>Chenopodiaceae</taxon>
        <taxon>Chenopodioideae</taxon>
        <taxon>Anserineae</taxon>
        <taxon>Spinacia</taxon>
    </lineage>
</organism>
<dbReference type="PANTHER" id="PTHR11439">
    <property type="entry name" value="GAG-POL-RELATED RETROTRANSPOSON"/>
    <property type="match status" value="1"/>
</dbReference>
<proteinExistence type="predicted"/>
<feature type="domain" description="Reverse transcriptase Ty1/copia-type" evidence="1">
    <location>
        <begin position="2"/>
        <end position="144"/>
    </location>
</feature>
<reference evidence="3" key="2">
    <citation type="submission" date="2025-08" db="UniProtKB">
        <authorList>
            <consortium name="RefSeq"/>
        </authorList>
    </citation>
    <scope>IDENTIFICATION</scope>
    <source>
        <tissue evidence="3">Leaf</tissue>
    </source>
</reference>
<dbReference type="SUPFAM" id="SSF56672">
    <property type="entry name" value="DNA/RNA polymerases"/>
    <property type="match status" value="1"/>
</dbReference>
<dbReference type="InterPro" id="IPR043502">
    <property type="entry name" value="DNA/RNA_pol_sf"/>
</dbReference>
<accession>A0A9R0JKS5</accession>